<evidence type="ECO:0000256" key="1">
    <source>
        <dbReference type="ARBA" id="ARBA00022670"/>
    </source>
</evidence>
<proteinExistence type="predicted"/>
<protein>
    <submittedName>
        <fullName evidence="4">Ulp1 protease</fullName>
    </submittedName>
</protein>
<dbReference type="SUPFAM" id="SSF54001">
    <property type="entry name" value="Cysteine proteinases"/>
    <property type="match status" value="1"/>
</dbReference>
<evidence type="ECO:0000313" key="4">
    <source>
        <dbReference type="EMBL" id="QKF93792.1"/>
    </source>
</evidence>
<keyword evidence="1 4" id="KW-0645">Protease</keyword>
<evidence type="ECO:0000256" key="2">
    <source>
        <dbReference type="ARBA" id="ARBA00022801"/>
    </source>
</evidence>
<feature type="domain" description="Ubiquitin-like protease family profile" evidence="3">
    <location>
        <begin position="205"/>
        <end position="314"/>
    </location>
</feature>
<evidence type="ECO:0000313" key="5">
    <source>
        <dbReference type="Proteomes" id="UP001162001"/>
    </source>
</evidence>
<name>A0A7D3V5G3_9VIRU</name>
<dbReference type="Gene3D" id="3.40.395.10">
    <property type="entry name" value="Adenoviral Proteinase, Chain A"/>
    <property type="match status" value="1"/>
</dbReference>
<dbReference type="GO" id="GO:0008234">
    <property type="term" value="F:cysteine-type peptidase activity"/>
    <property type="evidence" value="ECO:0007669"/>
    <property type="project" value="InterPro"/>
</dbReference>
<gene>
    <name evidence="4" type="ORF">Fadolivirus_1_334</name>
</gene>
<sequence>MSNIDLNIKSDGGACGNNTVCKLVRDEAETIRSSEIRPENEKDMKCAPSKKFENGSCIPLHILVEMAKAYNAENPKNEIKLSSTIETLNPQKYKRYLIKQFKIKLNNVCDDQKCWVKQSFMKRLQDKMKEELEKDTFRPKGPQGKFTWLNTNNINQVMEQHEKKYPDFKFLGAVPIDFDSLPDLGIKNLDFKKDLLDKGKSKIGVVFNLDEHWQPGSHWVAMYSDLKKGTVYFSDSYGIEPEDRIKALMRRIAKFIKTNGGNPVVDYNKLRHQRGGSECGVFSIAFILRQLKGDSFDELTTKRVSDESINKCRQHYFT</sequence>
<dbReference type="Proteomes" id="UP001162001">
    <property type="component" value="Segment"/>
</dbReference>
<dbReference type="InterPro" id="IPR038765">
    <property type="entry name" value="Papain-like_cys_pep_sf"/>
</dbReference>
<keyword evidence="5" id="KW-1185">Reference proteome</keyword>
<reference evidence="4 5" key="1">
    <citation type="submission" date="2020-04" db="EMBL/GenBank/DDBJ databases">
        <title>Advantages and limits of metagenomic assembly and binning of a giant virus.</title>
        <authorList>
            <person name="Schulz F."/>
            <person name="Andreani J."/>
            <person name="Francis R."/>
            <person name="Boudjemaa H."/>
            <person name="Bou Khalil J.Y."/>
            <person name="Lee J."/>
            <person name="La Scola B."/>
            <person name="Woyke T."/>
        </authorList>
    </citation>
    <scope>NUCLEOTIDE SEQUENCE [LARGE SCALE GENOMIC DNA]</scope>
    <source>
        <strain evidence="4 5">FV1/VV64</strain>
    </source>
</reference>
<keyword evidence="2" id="KW-0378">Hydrolase</keyword>
<organism evidence="4 5">
    <name type="scientific">Fadolivirus FV1/VV64</name>
    <dbReference type="NCBI Taxonomy" id="3070911"/>
    <lineage>
        <taxon>Viruses</taxon>
        <taxon>Varidnaviria</taxon>
        <taxon>Bamfordvirae</taxon>
        <taxon>Nucleocytoviricota</taxon>
        <taxon>Megaviricetes</taxon>
        <taxon>Imitervirales</taxon>
        <taxon>Mimiviridae</taxon>
        <taxon>Klosneuvirinae</taxon>
        <taxon>Fadolivirus</taxon>
        <taxon>Fadolivirus algeromassiliense</taxon>
    </lineage>
</organism>
<evidence type="ECO:0000259" key="3">
    <source>
        <dbReference type="Pfam" id="PF02902"/>
    </source>
</evidence>
<dbReference type="EMBL" id="MT418680">
    <property type="protein sequence ID" value="QKF93792.1"/>
    <property type="molecule type" value="Genomic_DNA"/>
</dbReference>
<dbReference type="GO" id="GO:0006508">
    <property type="term" value="P:proteolysis"/>
    <property type="evidence" value="ECO:0007669"/>
    <property type="project" value="UniProtKB-KW"/>
</dbReference>
<accession>A0A7D3V5G3</accession>
<dbReference type="Pfam" id="PF02902">
    <property type="entry name" value="Peptidase_C48"/>
    <property type="match status" value="1"/>
</dbReference>
<dbReference type="InterPro" id="IPR003653">
    <property type="entry name" value="Peptidase_C48_C"/>
</dbReference>